<comment type="cofactor">
    <cofactor evidence="7">
        <name>heme</name>
        <dbReference type="ChEBI" id="CHEBI:30413"/>
    </cofactor>
</comment>
<dbReference type="PANTHER" id="PTHR47947">
    <property type="entry name" value="CYTOCHROME P450 82C3-RELATED"/>
    <property type="match status" value="1"/>
</dbReference>
<keyword evidence="2 7" id="KW-0349">Heme</keyword>
<dbReference type="PROSITE" id="PS00086">
    <property type="entry name" value="CYTOCHROME_P450"/>
    <property type="match status" value="1"/>
</dbReference>
<keyword evidence="5 7" id="KW-0408">Iron</keyword>
<evidence type="ECO:0000256" key="7">
    <source>
        <dbReference type="PIRSR" id="PIRSR602401-1"/>
    </source>
</evidence>
<dbReference type="Pfam" id="PF00067">
    <property type="entry name" value="p450"/>
    <property type="match status" value="1"/>
</dbReference>
<dbReference type="GO" id="GO:0016705">
    <property type="term" value="F:oxidoreductase activity, acting on paired donors, with incorporation or reduction of molecular oxygen"/>
    <property type="evidence" value="ECO:0007669"/>
    <property type="project" value="InterPro"/>
</dbReference>
<evidence type="ECO:0000313" key="10">
    <source>
        <dbReference type="Proteomes" id="UP000237105"/>
    </source>
</evidence>
<evidence type="ECO:0000256" key="3">
    <source>
        <dbReference type="ARBA" id="ARBA00022723"/>
    </source>
</evidence>
<dbReference type="Gene3D" id="1.10.630.10">
    <property type="entry name" value="Cytochrome P450"/>
    <property type="match status" value="1"/>
</dbReference>
<dbReference type="EMBL" id="JXTB01000274">
    <property type="protein sequence ID" value="PON48579.1"/>
    <property type="molecule type" value="Genomic_DNA"/>
</dbReference>
<dbReference type="GO" id="GO:0004497">
    <property type="term" value="F:monooxygenase activity"/>
    <property type="evidence" value="ECO:0007669"/>
    <property type="project" value="UniProtKB-KW"/>
</dbReference>
<dbReference type="SUPFAM" id="SSF48264">
    <property type="entry name" value="Cytochrome P450"/>
    <property type="match status" value="1"/>
</dbReference>
<keyword evidence="3 7" id="KW-0479">Metal-binding</keyword>
<comment type="similarity">
    <text evidence="1 8">Belongs to the cytochrome P450 family.</text>
</comment>
<dbReference type="FunFam" id="1.10.630.10:FF:000026">
    <property type="entry name" value="Cytochrome P450 82C4"/>
    <property type="match status" value="1"/>
</dbReference>
<dbReference type="OrthoDB" id="1055148at2759"/>
<dbReference type="PANTHER" id="PTHR47947:SF24">
    <property type="entry name" value="ISOFLAVONE 2'-HYDROXYLASE-LIKE"/>
    <property type="match status" value="1"/>
</dbReference>
<evidence type="ECO:0000256" key="6">
    <source>
        <dbReference type="ARBA" id="ARBA00023033"/>
    </source>
</evidence>
<dbReference type="Proteomes" id="UP000237105">
    <property type="component" value="Unassembled WGS sequence"/>
</dbReference>
<organism evidence="9 10">
    <name type="scientific">Parasponia andersonii</name>
    <name type="common">Sponia andersonii</name>
    <dbReference type="NCBI Taxonomy" id="3476"/>
    <lineage>
        <taxon>Eukaryota</taxon>
        <taxon>Viridiplantae</taxon>
        <taxon>Streptophyta</taxon>
        <taxon>Embryophyta</taxon>
        <taxon>Tracheophyta</taxon>
        <taxon>Spermatophyta</taxon>
        <taxon>Magnoliopsida</taxon>
        <taxon>eudicotyledons</taxon>
        <taxon>Gunneridae</taxon>
        <taxon>Pentapetalae</taxon>
        <taxon>rosids</taxon>
        <taxon>fabids</taxon>
        <taxon>Rosales</taxon>
        <taxon>Cannabaceae</taxon>
        <taxon>Parasponia</taxon>
    </lineage>
</organism>
<dbReference type="AlphaFoldDB" id="A0A2P5BID8"/>
<proteinExistence type="inferred from homology"/>
<name>A0A2P5BID8_PARAD</name>
<keyword evidence="6 8" id="KW-0503">Monooxygenase</keyword>
<keyword evidence="10" id="KW-1185">Reference proteome</keyword>
<dbReference type="InterPro" id="IPR001128">
    <property type="entry name" value="Cyt_P450"/>
</dbReference>
<keyword evidence="4 8" id="KW-0560">Oxidoreductase</keyword>
<dbReference type="InterPro" id="IPR050651">
    <property type="entry name" value="Plant_Cytochrome_P450_Monoox"/>
</dbReference>
<reference evidence="10" key="1">
    <citation type="submission" date="2016-06" db="EMBL/GenBank/DDBJ databases">
        <title>Parallel loss of symbiosis genes in relatives of nitrogen-fixing non-legume Parasponia.</title>
        <authorList>
            <person name="Van Velzen R."/>
            <person name="Holmer R."/>
            <person name="Bu F."/>
            <person name="Rutten L."/>
            <person name="Van Zeijl A."/>
            <person name="Liu W."/>
            <person name="Santuari L."/>
            <person name="Cao Q."/>
            <person name="Sharma T."/>
            <person name="Shen D."/>
            <person name="Roswanjaya Y."/>
            <person name="Wardhani T."/>
            <person name="Kalhor M.S."/>
            <person name="Jansen J."/>
            <person name="Van den Hoogen J."/>
            <person name="Gungor B."/>
            <person name="Hartog M."/>
            <person name="Hontelez J."/>
            <person name="Verver J."/>
            <person name="Yang W.-C."/>
            <person name="Schijlen E."/>
            <person name="Repin R."/>
            <person name="Schilthuizen M."/>
            <person name="Schranz E."/>
            <person name="Heidstra R."/>
            <person name="Miyata K."/>
            <person name="Fedorova E."/>
            <person name="Kohlen W."/>
            <person name="Bisseling T."/>
            <person name="Smit S."/>
            <person name="Geurts R."/>
        </authorList>
    </citation>
    <scope>NUCLEOTIDE SEQUENCE [LARGE SCALE GENOMIC DNA]</scope>
    <source>
        <strain evidence="10">cv. WU1-14</strain>
    </source>
</reference>
<evidence type="ECO:0000256" key="1">
    <source>
        <dbReference type="ARBA" id="ARBA00010617"/>
    </source>
</evidence>
<dbReference type="InterPro" id="IPR017972">
    <property type="entry name" value="Cyt_P450_CS"/>
</dbReference>
<dbReference type="InterPro" id="IPR002401">
    <property type="entry name" value="Cyt_P450_E_grp-I"/>
</dbReference>
<sequence>MFLYFLVLFVFYALTNHFLNKFRNFPPIPFPILPIIGHLYLLVKPHHFHRTLTKISNRFGPVFLLRFGSRPILIISSPSAAEECLKQKDVFFANRPLDLLSGKYLGYNYTTIATSSYNDHWRNLRRISTFEILGVNRLNTLLHIRADEVRLLVHRLLYLRNQEDRNPLLEMRSLFTEVTLNIMMRMIAGKRYYKDCVVSKEDAEEAEMFRKMITESIKLTSYSSMRDYLPVLRWVGVGRGFENSLIELQKKRDGFMHVLIEQHKKNMASSNSNSSHDDKKTKTMIGVLLSLQESEPEYYKDEIITGLVLDLLAAGTETSAGTMEMALSFLLNHPEAMKKAHKELFNCVGHGRLVNESDLANLPYLHCIIKETLRLIPPGPLLPHASSKETTVSGYRIPRRCMVLVNIWAIQRDPNIWAEPNKFKPERFFEGVGLREGFKLLPFGYGRRICPGENLALRMVGLTLASIIQCFEWERVTEKMVDMDETARGLTVSLTNPLQAMCRPRSTMMNVLSQI</sequence>
<gene>
    <name evidence="9" type="ORF">PanWU01x14_236160</name>
</gene>
<protein>
    <submittedName>
        <fullName evidence="9">Cytochrome P450, E-class, group I</fullName>
    </submittedName>
</protein>
<accession>A0A2P5BID8</accession>
<dbReference type="CDD" id="cd20653">
    <property type="entry name" value="CYP81"/>
    <property type="match status" value="1"/>
</dbReference>
<dbReference type="InterPro" id="IPR036396">
    <property type="entry name" value="Cyt_P450_sf"/>
</dbReference>
<dbReference type="GO" id="GO:0020037">
    <property type="term" value="F:heme binding"/>
    <property type="evidence" value="ECO:0007669"/>
    <property type="project" value="InterPro"/>
</dbReference>
<feature type="binding site" description="axial binding residue" evidence="7">
    <location>
        <position position="450"/>
    </location>
    <ligand>
        <name>heme</name>
        <dbReference type="ChEBI" id="CHEBI:30413"/>
    </ligand>
    <ligandPart>
        <name>Fe</name>
        <dbReference type="ChEBI" id="CHEBI:18248"/>
    </ligandPart>
</feature>
<evidence type="ECO:0000256" key="4">
    <source>
        <dbReference type="ARBA" id="ARBA00023002"/>
    </source>
</evidence>
<comment type="caution">
    <text evidence="9">The sequence shown here is derived from an EMBL/GenBank/DDBJ whole genome shotgun (WGS) entry which is preliminary data.</text>
</comment>
<dbReference type="PRINTS" id="PR00463">
    <property type="entry name" value="EP450I"/>
</dbReference>
<dbReference type="STRING" id="3476.A0A2P5BID8"/>
<dbReference type="PRINTS" id="PR00385">
    <property type="entry name" value="P450"/>
</dbReference>
<dbReference type="GO" id="GO:0005506">
    <property type="term" value="F:iron ion binding"/>
    <property type="evidence" value="ECO:0007669"/>
    <property type="project" value="InterPro"/>
</dbReference>
<evidence type="ECO:0000256" key="2">
    <source>
        <dbReference type="ARBA" id="ARBA00022617"/>
    </source>
</evidence>
<evidence type="ECO:0000313" key="9">
    <source>
        <dbReference type="EMBL" id="PON48579.1"/>
    </source>
</evidence>
<evidence type="ECO:0000256" key="5">
    <source>
        <dbReference type="ARBA" id="ARBA00023004"/>
    </source>
</evidence>
<evidence type="ECO:0000256" key="8">
    <source>
        <dbReference type="RuleBase" id="RU000461"/>
    </source>
</evidence>